<dbReference type="InterPro" id="IPR009875">
    <property type="entry name" value="PilZ_domain"/>
</dbReference>
<comment type="caution">
    <text evidence="2">The sequence shown here is derived from an EMBL/GenBank/DDBJ whole genome shotgun (WGS) entry which is preliminary data.</text>
</comment>
<dbReference type="Pfam" id="PF07238">
    <property type="entry name" value="PilZ"/>
    <property type="match status" value="1"/>
</dbReference>
<gene>
    <name evidence="2" type="ORF">H6P80_07620</name>
</gene>
<keyword evidence="3" id="KW-1185">Reference proteome</keyword>
<dbReference type="EMBL" id="JACJVJ010000001">
    <property type="protein sequence ID" value="MBC2777488.1"/>
    <property type="molecule type" value="Genomic_DNA"/>
</dbReference>
<accession>A0A842HU54</accession>
<evidence type="ECO:0000313" key="3">
    <source>
        <dbReference type="Proteomes" id="UP000564378"/>
    </source>
</evidence>
<protein>
    <submittedName>
        <fullName evidence="2">PilZ domain-containing protein</fullName>
    </submittedName>
</protein>
<evidence type="ECO:0000313" key="2">
    <source>
        <dbReference type="EMBL" id="MBC2777488.1"/>
    </source>
</evidence>
<sequence>MTKTELRGERGTLGNARVRNLSSKGLGGVTDAHLEPGEAISILLRGVGSVSGHVAWVKGDKFGMEFDEMIDVDHVSMPDTDMLVAAEGFHVADRFQPSEDYKRPGFYHRGFHPKH</sequence>
<dbReference type="GO" id="GO:0035438">
    <property type="term" value="F:cyclic-di-GMP binding"/>
    <property type="evidence" value="ECO:0007669"/>
    <property type="project" value="InterPro"/>
</dbReference>
<evidence type="ECO:0000259" key="1">
    <source>
        <dbReference type="Pfam" id="PF07238"/>
    </source>
</evidence>
<organism evidence="2 3">
    <name type="scientific">Parasphingopyxis marina</name>
    <dbReference type="NCBI Taxonomy" id="2761622"/>
    <lineage>
        <taxon>Bacteria</taxon>
        <taxon>Pseudomonadati</taxon>
        <taxon>Pseudomonadota</taxon>
        <taxon>Alphaproteobacteria</taxon>
        <taxon>Sphingomonadales</taxon>
        <taxon>Sphingomonadaceae</taxon>
        <taxon>Parasphingopyxis</taxon>
    </lineage>
</organism>
<proteinExistence type="predicted"/>
<name>A0A842HU54_9SPHN</name>
<dbReference type="AlphaFoldDB" id="A0A842HU54"/>
<dbReference type="SUPFAM" id="SSF141371">
    <property type="entry name" value="PilZ domain-like"/>
    <property type="match status" value="1"/>
</dbReference>
<reference evidence="2 3" key="1">
    <citation type="submission" date="2020-08" db="EMBL/GenBank/DDBJ databases">
        <title>Draft genome sequence of Parasphingopyxis sp. GrpM-11.</title>
        <authorList>
            <person name="Oh J."/>
            <person name="Roh D.-H."/>
        </authorList>
    </citation>
    <scope>NUCLEOTIDE SEQUENCE [LARGE SCALE GENOMIC DNA]</scope>
    <source>
        <strain evidence="2 3">GrpM-11</strain>
    </source>
</reference>
<feature type="domain" description="PilZ" evidence="1">
    <location>
        <begin position="14"/>
        <end position="72"/>
    </location>
</feature>
<dbReference type="Proteomes" id="UP000564378">
    <property type="component" value="Unassembled WGS sequence"/>
</dbReference>